<organism evidence="2 3">
    <name type="scientific">Mesorhizobium plurifarium</name>
    <dbReference type="NCBI Taxonomy" id="69974"/>
    <lineage>
        <taxon>Bacteria</taxon>
        <taxon>Pseudomonadati</taxon>
        <taxon>Pseudomonadota</taxon>
        <taxon>Alphaproteobacteria</taxon>
        <taxon>Hyphomicrobiales</taxon>
        <taxon>Phyllobacteriaceae</taxon>
        <taxon>Mesorhizobium</taxon>
    </lineage>
</organism>
<gene>
    <name evidence="2" type="ORF">MPL3365_130593</name>
</gene>
<dbReference type="Proteomes" id="UP000046122">
    <property type="component" value="Unassembled WGS sequence"/>
</dbReference>
<sequence>MSLLVNTTADSGSTRHHDPLQLGMFSSSKPSGLLSISLLTGGGNSRLSAFSAPNRAAKTAAIALAISVFRLLSHRIENMYLFAPCVTQFVAQLCDVSRLLKVAASET</sequence>
<evidence type="ECO:0000256" key="1">
    <source>
        <dbReference type="SAM" id="MobiDB-lite"/>
    </source>
</evidence>
<name>A0A090G3L2_MESPL</name>
<evidence type="ECO:0000313" key="2">
    <source>
        <dbReference type="EMBL" id="CDX51641.1"/>
    </source>
</evidence>
<dbReference type="EMBL" id="CCNE01000005">
    <property type="protein sequence ID" value="CDX51641.1"/>
    <property type="molecule type" value="Genomic_DNA"/>
</dbReference>
<feature type="region of interest" description="Disordered" evidence="1">
    <location>
        <begin position="1"/>
        <end position="20"/>
    </location>
</feature>
<feature type="compositionally biased region" description="Polar residues" evidence="1">
    <location>
        <begin position="1"/>
        <end position="12"/>
    </location>
</feature>
<protein>
    <submittedName>
        <fullName evidence="2">Uncharacterized protein</fullName>
    </submittedName>
</protein>
<dbReference type="AlphaFoldDB" id="A0A090G3L2"/>
<reference evidence="2 3" key="1">
    <citation type="submission" date="2014-08" db="EMBL/GenBank/DDBJ databases">
        <authorList>
            <person name="Moulin Lionel"/>
        </authorList>
    </citation>
    <scope>NUCLEOTIDE SEQUENCE [LARGE SCALE GENOMIC DNA]</scope>
</reference>
<accession>A0A090G3L2</accession>
<proteinExistence type="predicted"/>
<evidence type="ECO:0000313" key="3">
    <source>
        <dbReference type="Proteomes" id="UP000046122"/>
    </source>
</evidence>